<keyword evidence="5" id="KW-0547">Nucleotide-binding</keyword>
<dbReference type="InterPro" id="IPR036890">
    <property type="entry name" value="HATPase_C_sf"/>
</dbReference>
<dbReference type="RefSeq" id="WP_110106708.1">
    <property type="nucleotide sequence ID" value="NZ_JACBZZ010000001.1"/>
</dbReference>
<sequence>MMKNMLTVVNPWRTVLLVILVAATDVLLSLLSIGFGLQDGTVPDFEQVSFAVLRFVLAPVLAPLGAVALIWRHRFPRTVAVATAVLGTISLSGIAFVIALFLLAKRRLDWWVAAVVALSLAMEALVGLETTDWQYVAALGLAVYGAIAVWGAYRGQRRRLWESQMAALKDQAAHAQAERVTGADRARLAERHRIAREMHDTLAHRMSLVAVQAAALQVDAADPETASSARLIRETAHAALGELREVLGVLREDGTSADERSYAANAPSGVGAPSDVTAPSGVAAPSGIAQIAGLVAQWRLAGILVDYSQLPEDPVVIPDAVSRAAFRVVQEGLTNVARHAPGSRAHVNLELPAATTGPTELHVTVANGAGGPGEPVPGAGLGLVGLAERVQILGGTVEHGHNAQGFELVACIPFTPVLHNHRADCEGASA</sequence>
<dbReference type="CDD" id="cd16917">
    <property type="entry name" value="HATPase_UhpB-NarQ-NarX-like"/>
    <property type="match status" value="1"/>
</dbReference>
<protein>
    <recommendedName>
        <fullName evidence="2">histidine kinase</fullName>
        <ecNumber evidence="2">2.7.13.3</ecNumber>
    </recommendedName>
</protein>
<accession>A0A2V3DS33</accession>
<evidence type="ECO:0000256" key="2">
    <source>
        <dbReference type="ARBA" id="ARBA00012438"/>
    </source>
</evidence>
<evidence type="ECO:0000256" key="6">
    <source>
        <dbReference type="ARBA" id="ARBA00022777"/>
    </source>
</evidence>
<dbReference type="Proteomes" id="UP000246303">
    <property type="component" value="Unassembled WGS sequence"/>
</dbReference>
<evidence type="ECO:0000256" key="7">
    <source>
        <dbReference type="ARBA" id="ARBA00022840"/>
    </source>
</evidence>
<dbReference type="EMBL" id="QHLZ01000007">
    <property type="protein sequence ID" value="PXA65046.1"/>
    <property type="molecule type" value="Genomic_DNA"/>
</dbReference>
<dbReference type="OrthoDB" id="227596at2"/>
<dbReference type="GO" id="GO:0046983">
    <property type="term" value="F:protein dimerization activity"/>
    <property type="evidence" value="ECO:0007669"/>
    <property type="project" value="InterPro"/>
</dbReference>
<dbReference type="Gene3D" id="1.20.5.1930">
    <property type="match status" value="1"/>
</dbReference>
<dbReference type="PANTHER" id="PTHR24421:SF10">
    <property type="entry name" value="NITRATE_NITRITE SENSOR PROTEIN NARQ"/>
    <property type="match status" value="1"/>
</dbReference>
<dbReference type="GO" id="GO:0000155">
    <property type="term" value="F:phosphorelay sensor kinase activity"/>
    <property type="evidence" value="ECO:0007669"/>
    <property type="project" value="InterPro"/>
</dbReference>
<keyword evidence="9" id="KW-0812">Transmembrane</keyword>
<evidence type="ECO:0000313" key="12">
    <source>
        <dbReference type="Proteomes" id="UP000246303"/>
    </source>
</evidence>
<dbReference type="AlphaFoldDB" id="A0A2V3DS33"/>
<keyword evidence="8" id="KW-0902">Two-component regulatory system</keyword>
<proteinExistence type="predicted"/>
<keyword evidence="9" id="KW-1133">Transmembrane helix</keyword>
<feature type="transmembrane region" description="Helical" evidence="9">
    <location>
        <begin position="48"/>
        <end position="71"/>
    </location>
</feature>
<feature type="transmembrane region" description="Helical" evidence="9">
    <location>
        <begin position="12"/>
        <end position="36"/>
    </location>
</feature>
<feature type="transmembrane region" description="Helical" evidence="9">
    <location>
        <begin position="110"/>
        <end position="128"/>
    </location>
</feature>
<keyword evidence="7" id="KW-0067">ATP-binding</keyword>
<dbReference type="InterPro" id="IPR011712">
    <property type="entry name" value="Sig_transdc_His_kin_sub3_dim/P"/>
</dbReference>
<evidence type="ECO:0000256" key="8">
    <source>
        <dbReference type="ARBA" id="ARBA00023012"/>
    </source>
</evidence>
<keyword evidence="12" id="KW-1185">Reference proteome</keyword>
<dbReference type="Gene3D" id="3.30.565.10">
    <property type="entry name" value="Histidine kinase-like ATPase, C-terminal domain"/>
    <property type="match status" value="1"/>
</dbReference>
<feature type="domain" description="Signal transduction histidine kinase subgroup 3 dimerisation and phosphoacceptor" evidence="10">
    <location>
        <begin position="190"/>
        <end position="253"/>
    </location>
</feature>
<comment type="catalytic activity">
    <reaction evidence="1">
        <text>ATP + protein L-histidine = ADP + protein N-phospho-L-histidine.</text>
        <dbReference type="EC" id="2.7.13.3"/>
    </reaction>
</comment>
<keyword evidence="3" id="KW-0597">Phosphoprotein</keyword>
<evidence type="ECO:0000256" key="1">
    <source>
        <dbReference type="ARBA" id="ARBA00000085"/>
    </source>
</evidence>
<evidence type="ECO:0000256" key="4">
    <source>
        <dbReference type="ARBA" id="ARBA00022679"/>
    </source>
</evidence>
<feature type="transmembrane region" description="Helical" evidence="9">
    <location>
        <begin position="78"/>
        <end position="104"/>
    </location>
</feature>
<evidence type="ECO:0000256" key="3">
    <source>
        <dbReference type="ARBA" id="ARBA00022553"/>
    </source>
</evidence>
<feature type="transmembrane region" description="Helical" evidence="9">
    <location>
        <begin position="135"/>
        <end position="153"/>
    </location>
</feature>
<comment type="caution">
    <text evidence="11">The sequence shown here is derived from an EMBL/GenBank/DDBJ whole genome shotgun (WGS) entry which is preliminary data.</text>
</comment>
<dbReference type="SUPFAM" id="SSF55874">
    <property type="entry name" value="ATPase domain of HSP90 chaperone/DNA topoisomerase II/histidine kinase"/>
    <property type="match status" value="1"/>
</dbReference>
<evidence type="ECO:0000313" key="11">
    <source>
        <dbReference type="EMBL" id="PXA65046.1"/>
    </source>
</evidence>
<reference evidence="11 12" key="1">
    <citation type="submission" date="2018-05" db="EMBL/GenBank/DDBJ databases">
        <title>Genetic diversity of glacier-inhabiting Cryobacterium bacteria in China and description of Cryobacterium mengkeensis sp. nov. and Arthrobacter glacialis sp. nov.</title>
        <authorList>
            <person name="Liu Q."/>
            <person name="Xin Y.-H."/>
        </authorList>
    </citation>
    <scope>NUCLEOTIDE SEQUENCE [LARGE SCALE GENOMIC DNA]</scope>
    <source>
        <strain evidence="11 12">GP3</strain>
    </source>
</reference>
<keyword evidence="4" id="KW-0808">Transferase</keyword>
<dbReference type="InterPro" id="IPR050482">
    <property type="entry name" value="Sensor_HK_TwoCompSys"/>
</dbReference>
<dbReference type="PANTHER" id="PTHR24421">
    <property type="entry name" value="NITRATE/NITRITE SENSOR PROTEIN NARX-RELATED"/>
    <property type="match status" value="1"/>
</dbReference>
<dbReference type="EC" id="2.7.13.3" evidence="2"/>
<name>A0A2V3DS33_9MICC</name>
<dbReference type="Pfam" id="PF07730">
    <property type="entry name" value="HisKA_3"/>
    <property type="match status" value="1"/>
</dbReference>
<gene>
    <name evidence="11" type="ORF">CVS29_12785</name>
</gene>
<evidence type="ECO:0000256" key="5">
    <source>
        <dbReference type="ARBA" id="ARBA00022741"/>
    </source>
</evidence>
<evidence type="ECO:0000256" key="9">
    <source>
        <dbReference type="SAM" id="Phobius"/>
    </source>
</evidence>
<organism evidence="11 12">
    <name type="scientific">Arthrobacter psychrochitiniphilus</name>
    <dbReference type="NCBI Taxonomy" id="291045"/>
    <lineage>
        <taxon>Bacteria</taxon>
        <taxon>Bacillati</taxon>
        <taxon>Actinomycetota</taxon>
        <taxon>Actinomycetes</taxon>
        <taxon>Micrococcales</taxon>
        <taxon>Micrococcaceae</taxon>
        <taxon>Arthrobacter</taxon>
    </lineage>
</organism>
<keyword evidence="6" id="KW-0418">Kinase</keyword>
<dbReference type="GO" id="GO:0005524">
    <property type="term" value="F:ATP binding"/>
    <property type="evidence" value="ECO:0007669"/>
    <property type="project" value="UniProtKB-KW"/>
</dbReference>
<evidence type="ECO:0000259" key="10">
    <source>
        <dbReference type="Pfam" id="PF07730"/>
    </source>
</evidence>
<dbReference type="GO" id="GO:0016020">
    <property type="term" value="C:membrane"/>
    <property type="evidence" value="ECO:0007669"/>
    <property type="project" value="InterPro"/>
</dbReference>
<keyword evidence="9" id="KW-0472">Membrane</keyword>